<dbReference type="EMBL" id="CAJZBQ010000016">
    <property type="protein sequence ID" value="CAG9316733.1"/>
    <property type="molecule type" value="Genomic_DNA"/>
</dbReference>
<sequence length="215" mass="25117">MEIFAELIKNLDKDLSLKESIANLAQKLEHIINAENTEFSYLLMYNDLVKVQKSIILSRINKSKAKLAPYAIQPLMMGRKKYSIPMGYLPYFFQKPQKNWAKHAGNISQVSLWFLNSRIDSVANWTYDIDRLPEVKKKMKEMIEEPNFVGSKHEFGIRWAKIALGLIPKIRHEQSLAQQIDKIENKILRKKKQIEANKKLLAKTIELKQLIDKSY</sequence>
<comment type="caution">
    <text evidence="2">The sequence shown here is derived from an EMBL/GenBank/DDBJ whole genome shotgun (WGS) entry which is preliminary data.</text>
</comment>
<reference evidence="2" key="1">
    <citation type="submission" date="2021-09" db="EMBL/GenBank/DDBJ databases">
        <authorList>
            <consortium name="AG Swart"/>
            <person name="Singh M."/>
            <person name="Singh A."/>
            <person name="Seah K."/>
            <person name="Emmerich C."/>
        </authorList>
    </citation>
    <scope>NUCLEOTIDE SEQUENCE</scope>
    <source>
        <strain evidence="2">ATCC30299</strain>
    </source>
</reference>
<keyword evidence="1" id="KW-0175">Coiled coil</keyword>
<feature type="coiled-coil region" evidence="1">
    <location>
        <begin position="173"/>
        <end position="200"/>
    </location>
</feature>
<gene>
    <name evidence="2" type="ORF">BSTOLATCC_MIC16836</name>
</gene>
<dbReference type="AlphaFoldDB" id="A0AAU9IU52"/>
<protein>
    <submittedName>
        <fullName evidence="2">Uncharacterized protein</fullName>
    </submittedName>
</protein>
<organism evidence="2 3">
    <name type="scientific">Blepharisma stoltei</name>
    <dbReference type="NCBI Taxonomy" id="1481888"/>
    <lineage>
        <taxon>Eukaryota</taxon>
        <taxon>Sar</taxon>
        <taxon>Alveolata</taxon>
        <taxon>Ciliophora</taxon>
        <taxon>Postciliodesmatophora</taxon>
        <taxon>Heterotrichea</taxon>
        <taxon>Heterotrichida</taxon>
        <taxon>Blepharismidae</taxon>
        <taxon>Blepharisma</taxon>
    </lineage>
</organism>
<proteinExistence type="predicted"/>
<evidence type="ECO:0000313" key="3">
    <source>
        <dbReference type="Proteomes" id="UP001162131"/>
    </source>
</evidence>
<evidence type="ECO:0000256" key="1">
    <source>
        <dbReference type="SAM" id="Coils"/>
    </source>
</evidence>
<evidence type="ECO:0000313" key="2">
    <source>
        <dbReference type="EMBL" id="CAG9316733.1"/>
    </source>
</evidence>
<keyword evidence="3" id="KW-1185">Reference proteome</keyword>
<name>A0AAU9IU52_9CILI</name>
<dbReference type="Proteomes" id="UP001162131">
    <property type="component" value="Unassembled WGS sequence"/>
</dbReference>
<accession>A0AAU9IU52</accession>